<dbReference type="RefSeq" id="XP_019053695.1">
    <property type="nucleotide sequence ID" value="XM_019198150.1"/>
</dbReference>
<accession>A0A1U8ACT9</accession>
<evidence type="ECO:0000256" key="3">
    <source>
        <dbReference type="SAM" id="Coils"/>
    </source>
</evidence>
<dbReference type="eggNOG" id="ENOG502QWB1">
    <property type="taxonomic scope" value="Eukaryota"/>
</dbReference>
<feature type="coiled-coil region" evidence="3">
    <location>
        <begin position="272"/>
        <end position="356"/>
    </location>
</feature>
<comment type="similarity">
    <text evidence="1">Belongs to the WEB family.</text>
</comment>
<feature type="coiled-coil region" evidence="3">
    <location>
        <begin position="217"/>
        <end position="244"/>
    </location>
</feature>
<reference evidence="5 6" key="1">
    <citation type="submission" date="2025-04" db="UniProtKB">
        <authorList>
            <consortium name="RefSeq"/>
        </authorList>
    </citation>
    <scope>IDENTIFICATION</scope>
</reference>
<keyword evidence="4" id="KW-1185">Reference proteome</keyword>
<dbReference type="KEGG" id="nnu:104603056"/>
<proteinExistence type="inferred from homology"/>
<dbReference type="Pfam" id="PF05701">
    <property type="entry name" value="WEMBL"/>
    <property type="match status" value="1"/>
</dbReference>
<sequence length="467" mass="53230">MGEVDTKSIESVQAVLSLFEEKKDQRKYCLIGNEEVVKGMELDLMLKYLANYKVQLEVKESAYMQALLKIEVYQKTVDELSIQLKNAEAERDKYIKECQEARVRIEDLESKIKEMSDQLLETGKAKEQLIYVVSELKTTKEELLSTEAKLAAAEESNLSAIEQAKLIETSIDMEKKKSEELLKHLSEINKAMFHFKLEVIEAEKEKSTIISEKDGKIQMSINAAVQAQEQLEEMRIQATTVQDLDNQHLAKSQSIDLPQKLKQDKEIHNSFAEAASGKIDDLNQLKSELIERANSVKESDTKSMDSELRQLELELKNAREEVCNLRHEIKFLKGTIQKSEKEMEESKERESEAQVHIAMLKSELHRDRSKIAAAEAAEARAKSVKSGLYLAVQQLAIEADEAKKETQRLRRVIEKAKEEADEETGNSASVKPQFLESSSCLKLHRVGELKPKVEEVEDNMIPISQFQ</sequence>
<dbReference type="OrthoDB" id="673185at2759"/>
<dbReference type="GeneID" id="104603056"/>
<feature type="coiled-coil region" evidence="3">
    <location>
        <begin position="70"/>
        <end position="156"/>
    </location>
</feature>
<dbReference type="STRING" id="4432.A0A1U8ACT9"/>
<evidence type="ECO:0000256" key="2">
    <source>
        <dbReference type="ARBA" id="ARBA00023054"/>
    </source>
</evidence>
<dbReference type="GO" id="GO:0009903">
    <property type="term" value="P:chloroplast avoidance movement"/>
    <property type="evidence" value="ECO:0000318"/>
    <property type="project" value="GO_Central"/>
</dbReference>
<feature type="coiled-coil region" evidence="3">
    <location>
        <begin position="392"/>
        <end position="426"/>
    </location>
</feature>
<keyword evidence="2 3" id="KW-0175">Coiled coil</keyword>
<name>A0A1U8ACT9_NELNU</name>
<dbReference type="PANTHER" id="PTHR32054:SF17">
    <property type="entry name" value="EXPRESSED PROTEIN"/>
    <property type="match status" value="1"/>
</dbReference>
<dbReference type="RefSeq" id="XP_010265291.2">
    <property type="nucleotide sequence ID" value="XM_010266989.2"/>
</dbReference>
<dbReference type="GO" id="GO:0005829">
    <property type="term" value="C:cytosol"/>
    <property type="evidence" value="ECO:0000318"/>
    <property type="project" value="GO_Central"/>
</dbReference>
<evidence type="ECO:0000313" key="6">
    <source>
        <dbReference type="RefSeq" id="XP_019053695.1"/>
    </source>
</evidence>
<dbReference type="Proteomes" id="UP000189703">
    <property type="component" value="Unplaced"/>
</dbReference>
<gene>
    <name evidence="5 6" type="primary">LOC104603056</name>
</gene>
<dbReference type="InterPro" id="IPR008545">
    <property type="entry name" value="Web"/>
</dbReference>
<dbReference type="AlphaFoldDB" id="A0A1U8ACT9"/>
<evidence type="ECO:0000313" key="5">
    <source>
        <dbReference type="RefSeq" id="XP_010265291.2"/>
    </source>
</evidence>
<evidence type="ECO:0000256" key="1">
    <source>
        <dbReference type="ARBA" id="ARBA00005485"/>
    </source>
</evidence>
<dbReference type="GO" id="GO:0009904">
    <property type="term" value="P:chloroplast accumulation movement"/>
    <property type="evidence" value="ECO:0000318"/>
    <property type="project" value="GO_Central"/>
</dbReference>
<organism evidence="4 5">
    <name type="scientific">Nelumbo nucifera</name>
    <name type="common">Sacred lotus</name>
    <dbReference type="NCBI Taxonomy" id="4432"/>
    <lineage>
        <taxon>Eukaryota</taxon>
        <taxon>Viridiplantae</taxon>
        <taxon>Streptophyta</taxon>
        <taxon>Embryophyta</taxon>
        <taxon>Tracheophyta</taxon>
        <taxon>Spermatophyta</taxon>
        <taxon>Magnoliopsida</taxon>
        <taxon>Proteales</taxon>
        <taxon>Nelumbonaceae</taxon>
        <taxon>Nelumbo</taxon>
    </lineage>
</organism>
<protein>
    <submittedName>
        <fullName evidence="5 6">Protein WEAK CHLOROPLAST MOVEMENT UNDER BLUE LIGHT 1-like</fullName>
    </submittedName>
</protein>
<dbReference type="PANTHER" id="PTHR32054">
    <property type="entry name" value="HEAVY CHAIN, PUTATIVE, EXPRESSED-RELATED-RELATED"/>
    <property type="match status" value="1"/>
</dbReference>
<evidence type="ECO:0000313" key="4">
    <source>
        <dbReference type="Proteomes" id="UP000189703"/>
    </source>
</evidence>